<evidence type="ECO:0000256" key="1">
    <source>
        <dbReference type="SAM" id="MobiDB-lite"/>
    </source>
</evidence>
<dbReference type="AlphaFoldDB" id="A0A243QER3"/>
<protein>
    <submittedName>
        <fullName evidence="2">Uncharacterized protein</fullName>
    </submittedName>
</protein>
<dbReference type="EMBL" id="NGFO01000004">
    <property type="protein sequence ID" value="OUC80133.1"/>
    <property type="molecule type" value="Genomic_DNA"/>
</dbReference>
<accession>A0A243QER3</accession>
<keyword evidence="3" id="KW-1185">Reference proteome</keyword>
<proteinExistence type="predicted"/>
<organism evidence="2 3">
    <name type="scientific">Gordonia lacunae</name>
    <dbReference type="NCBI Taxonomy" id="417102"/>
    <lineage>
        <taxon>Bacteria</taxon>
        <taxon>Bacillati</taxon>
        <taxon>Actinomycetota</taxon>
        <taxon>Actinomycetes</taxon>
        <taxon>Mycobacteriales</taxon>
        <taxon>Gordoniaceae</taxon>
        <taxon>Gordonia</taxon>
    </lineage>
</organism>
<dbReference type="STRING" id="417102.CA982_05455"/>
<feature type="region of interest" description="Disordered" evidence="1">
    <location>
        <begin position="37"/>
        <end position="64"/>
    </location>
</feature>
<comment type="caution">
    <text evidence="2">The sequence shown here is derived from an EMBL/GenBank/DDBJ whole genome shotgun (WGS) entry which is preliminary data.</text>
</comment>
<evidence type="ECO:0000313" key="3">
    <source>
        <dbReference type="Proteomes" id="UP000194632"/>
    </source>
</evidence>
<reference evidence="2 3" key="1">
    <citation type="submission" date="2017-05" db="EMBL/GenBank/DDBJ databases">
        <title>Biotechnological potential of actinobacteria isolated from South African environments.</title>
        <authorList>
            <person name="Le Roes-Hill M."/>
            <person name="Prins A."/>
            <person name="Durrell K.A."/>
        </authorList>
    </citation>
    <scope>NUCLEOTIDE SEQUENCE [LARGE SCALE GENOMIC DNA]</scope>
    <source>
        <strain evidence="2">BS2</strain>
    </source>
</reference>
<sequence length="64" mass="6953">MIHNTVDHQIVTHTAQLDDLCGAQKAGSTTKMLLIESPCDSRPPLTSRSTFRTRPAAGRPTFSS</sequence>
<dbReference type="Proteomes" id="UP000194632">
    <property type="component" value="Unassembled WGS sequence"/>
</dbReference>
<gene>
    <name evidence="2" type="ORF">CA982_05455</name>
</gene>
<evidence type="ECO:0000313" key="2">
    <source>
        <dbReference type="EMBL" id="OUC80133.1"/>
    </source>
</evidence>
<name>A0A243QER3_9ACTN</name>